<organism evidence="2 3">
    <name type="scientific">Alginatibacterium sediminis</name>
    <dbReference type="NCBI Taxonomy" id="2164068"/>
    <lineage>
        <taxon>Bacteria</taxon>
        <taxon>Pseudomonadati</taxon>
        <taxon>Pseudomonadota</taxon>
        <taxon>Gammaproteobacteria</taxon>
        <taxon>Alteromonadales</taxon>
        <taxon>Alteromonadaceae</taxon>
        <taxon>Alginatibacterium</taxon>
    </lineage>
</organism>
<dbReference type="SUPFAM" id="SSF50037">
    <property type="entry name" value="C-terminal domain of transcriptional repressors"/>
    <property type="match status" value="1"/>
</dbReference>
<gene>
    <name evidence="2" type="ORF">DBZ36_12125</name>
</gene>
<dbReference type="OrthoDB" id="5984at2"/>
<evidence type="ECO:0000313" key="2">
    <source>
        <dbReference type="EMBL" id="RKF18158.1"/>
    </source>
</evidence>
<comment type="caution">
    <text evidence="2">The sequence shown here is derived from an EMBL/GenBank/DDBJ whole genome shotgun (WGS) entry which is preliminary data.</text>
</comment>
<dbReference type="GO" id="GO:0046914">
    <property type="term" value="F:transition metal ion binding"/>
    <property type="evidence" value="ECO:0007669"/>
    <property type="project" value="InterPro"/>
</dbReference>
<dbReference type="InterPro" id="IPR007167">
    <property type="entry name" value="Fe-transptr_FeoA-like"/>
</dbReference>
<dbReference type="InterPro" id="IPR008988">
    <property type="entry name" value="Transcriptional_repressor_C"/>
</dbReference>
<dbReference type="AlphaFoldDB" id="A0A420EBU7"/>
<accession>A0A420EBU7</accession>
<dbReference type="Pfam" id="PF04023">
    <property type="entry name" value="FeoA"/>
    <property type="match status" value="1"/>
</dbReference>
<dbReference type="Proteomes" id="UP000286482">
    <property type="component" value="Unassembled WGS sequence"/>
</dbReference>
<feature type="domain" description="Ferrous iron transporter FeoA-like" evidence="1">
    <location>
        <begin position="20"/>
        <end position="86"/>
    </location>
</feature>
<protein>
    <submittedName>
        <fullName evidence="2">Ferrous iron transport protein A</fullName>
    </submittedName>
</protein>
<reference evidence="2 3" key="1">
    <citation type="submission" date="2018-09" db="EMBL/GenBank/DDBJ databases">
        <authorList>
            <person name="Wang Z."/>
        </authorList>
    </citation>
    <scope>NUCLEOTIDE SEQUENCE [LARGE SCALE GENOMIC DNA]</scope>
    <source>
        <strain evidence="2 3">ALS 81</strain>
    </source>
</reference>
<evidence type="ECO:0000313" key="3">
    <source>
        <dbReference type="Proteomes" id="UP000286482"/>
    </source>
</evidence>
<dbReference type="EMBL" id="RAQO01000006">
    <property type="protein sequence ID" value="RKF18158.1"/>
    <property type="molecule type" value="Genomic_DNA"/>
</dbReference>
<name>A0A420EBU7_9ALTE</name>
<proteinExistence type="predicted"/>
<sequence>MQLFQACDVETNIEGGDKSLFEAQLNRAYTIKAVESTDKEIVDFLFTLGCYKGESVSVISVLSDTYVIAVKDARYSIDADLSKAILLF</sequence>
<keyword evidence="3" id="KW-1185">Reference proteome</keyword>
<evidence type="ECO:0000259" key="1">
    <source>
        <dbReference type="Pfam" id="PF04023"/>
    </source>
</evidence>